<reference evidence="1 2" key="1">
    <citation type="submission" date="2019-03" db="EMBL/GenBank/DDBJ databases">
        <authorList>
            <person name="Kox A.R. M."/>
        </authorList>
    </citation>
    <scope>NUCLEOTIDE SEQUENCE [LARGE SCALE GENOMIC DNA]</scope>
    <source>
        <strain evidence="1">MTUNDRAET4 annotated genome</strain>
        <plasmid evidence="2">3</plasmid>
    </source>
</reference>
<sequence>MFWIDYWLNQTTAAVEAWLYYLWKKGYI</sequence>
<evidence type="ECO:0000313" key="2">
    <source>
        <dbReference type="Proteomes" id="UP000294360"/>
    </source>
</evidence>
<geneLocation type="plasmid" evidence="1 2">
    <name>3</name>
</geneLocation>
<organism evidence="1 2">
    <name type="scientific">Methylocella tundrae</name>
    <dbReference type="NCBI Taxonomy" id="227605"/>
    <lineage>
        <taxon>Bacteria</taxon>
        <taxon>Pseudomonadati</taxon>
        <taxon>Pseudomonadota</taxon>
        <taxon>Alphaproteobacteria</taxon>
        <taxon>Hyphomicrobiales</taxon>
        <taxon>Beijerinckiaceae</taxon>
        <taxon>Methylocella</taxon>
    </lineage>
</organism>
<proteinExistence type="predicted"/>
<name>A0A4U8Z7K8_METTU</name>
<accession>A0A4U8Z7K8</accession>
<dbReference type="Proteomes" id="UP000294360">
    <property type="component" value="Plasmid 3"/>
</dbReference>
<dbReference type="EMBL" id="LR536452">
    <property type="protein sequence ID" value="VFU17505.1"/>
    <property type="molecule type" value="Genomic_DNA"/>
</dbReference>
<dbReference type="KEGG" id="mtun:MTUNDRAET4_0065.2"/>
<evidence type="ECO:0000313" key="1">
    <source>
        <dbReference type="EMBL" id="VFU17505.1"/>
    </source>
</evidence>
<keyword evidence="1" id="KW-0614">Plasmid</keyword>
<protein>
    <submittedName>
        <fullName evidence="1">Uncharacterized protein</fullName>
    </submittedName>
</protein>
<gene>
    <name evidence="1" type="ORF">MTUNDRAET4_0065</name>
</gene>
<dbReference type="AlphaFoldDB" id="A0A4U8Z7K8"/>